<dbReference type="RefSeq" id="WP_015324842.1">
    <property type="nucleotide sequence ID" value="NC_019977.1"/>
</dbReference>
<dbReference type="HOGENOM" id="CLU_3003147_0_0_2"/>
<gene>
    <name evidence="1" type="ordered locus">Metho_1471</name>
</gene>
<organism evidence="1 2">
    <name type="scientific">Methanomethylovorans hollandica (strain DSM 15978 / NBRC 107637 / DMS1)</name>
    <dbReference type="NCBI Taxonomy" id="867904"/>
    <lineage>
        <taxon>Archaea</taxon>
        <taxon>Methanobacteriati</taxon>
        <taxon>Methanobacteriota</taxon>
        <taxon>Stenosarchaea group</taxon>
        <taxon>Methanomicrobia</taxon>
        <taxon>Methanosarcinales</taxon>
        <taxon>Methanosarcinaceae</taxon>
        <taxon>Methanomethylovorans</taxon>
    </lineage>
</organism>
<reference evidence="2" key="1">
    <citation type="submission" date="2012-02" db="EMBL/GenBank/DDBJ databases">
        <title>Complete sequence of chromosome of Methanomethylovorans hollandica DSM 15978.</title>
        <authorList>
            <person name="Lucas S."/>
            <person name="Copeland A."/>
            <person name="Lapidus A."/>
            <person name="Glavina del Rio T."/>
            <person name="Dalin E."/>
            <person name="Tice H."/>
            <person name="Bruce D."/>
            <person name="Goodwin L."/>
            <person name="Pitluck S."/>
            <person name="Peters L."/>
            <person name="Mikhailova N."/>
            <person name="Held B."/>
            <person name="Kyrpides N."/>
            <person name="Mavromatis K."/>
            <person name="Ivanova N."/>
            <person name="Brettin T."/>
            <person name="Detter J.C."/>
            <person name="Han C."/>
            <person name="Larimer F."/>
            <person name="Land M."/>
            <person name="Hauser L."/>
            <person name="Markowitz V."/>
            <person name="Cheng J.-F."/>
            <person name="Hugenholtz P."/>
            <person name="Woyke T."/>
            <person name="Wu D."/>
            <person name="Spring S."/>
            <person name="Schroeder M."/>
            <person name="Brambilla E."/>
            <person name="Klenk H.-P."/>
            <person name="Eisen J.A."/>
        </authorList>
    </citation>
    <scope>NUCLEOTIDE SEQUENCE [LARGE SCALE GENOMIC DNA]</scope>
    <source>
        <strain evidence="2">DSM 15978 / NBRC 107637 / DMS1</strain>
    </source>
</reference>
<dbReference type="EMBL" id="CP003362">
    <property type="protein sequence ID" value="AGB49677.1"/>
    <property type="molecule type" value="Genomic_DNA"/>
</dbReference>
<keyword evidence="2" id="KW-1185">Reference proteome</keyword>
<dbReference type="Proteomes" id="UP000010866">
    <property type="component" value="Chromosome"/>
</dbReference>
<dbReference type="KEGG" id="mhz:Metho_1471"/>
<sequence>MSRIVEEYKPGMIEYIPPEDHKKWMRETFEEKLAILKKFGHGDFEPELRKQFKLDD</sequence>
<accession>L0KW41</accession>
<dbReference type="GeneID" id="43009721"/>
<evidence type="ECO:0000313" key="2">
    <source>
        <dbReference type="Proteomes" id="UP000010866"/>
    </source>
</evidence>
<name>L0KW41_METHD</name>
<dbReference type="AlphaFoldDB" id="L0KW41"/>
<protein>
    <submittedName>
        <fullName evidence="1">Uncharacterized protein</fullName>
    </submittedName>
</protein>
<proteinExistence type="predicted"/>
<evidence type="ECO:0000313" key="1">
    <source>
        <dbReference type="EMBL" id="AGB49677.1"/>
    </source>
</evidence>